<feature type="compositionally biased region" description="Pro residues" evidence="1">
    <location>
        <begin position="1284"/>
        <end position="1296"/>
    </location>
</feature>
<dbReference type="PANTHER" id="PTHR24216:SF8">
    <property type="entry name" value="PAXILLIN, ISOFORM F"/>
    <property type="match status" value="1"/>
</dbReference>
<feature type="compositionally biased region" description="Low complexity" evidence="1">
    <location>
        <begin position="330"/>
        <end position="340"/>
    </location>
</feature>
<sequence>MPYLFVAEKVGWRNKFIEPMEDTPSRDFPESPLSHKNLHLQEPVPHEVEERLPACTRDASPTPMDIAISQLTSRQVYVVSTYRFNEESGTHQQCSRFYIRPRSDIADEFHVSPEFVRREWSIYSGKPLPSWMKYVNYGPDIESHAIHALETEIRKCDRYSSNPENQDVARELNAWAFAMITPGPDIEMPFVDEPMLPPSPEPEQPLPPPPPEVSAAGRPVRAKRKTWKLLQQLPEPAPPVVPDPSPEQTPEPEPQSTAVNWIWKAIRTTVNSFGLYREYPAVPTYNPDETLTMEQMSDIPGGTRSNTATIPSLLTPFEPSVPEEPPAQPGAPSAPSASASTGLFANWSTERLVTWQWTGSATKSIEEMEKLVDVLQDPRFSKEDIMDFDIKRETAKLDQHLASSSTSKIRDGWKSTSVNISVPDGKRHASEADAPVFAVPGLYYRPLVEVIKGAIRDVGDRCFHYTPFKKFWKPTPDSPPQRIHDEIYSSNAMVEAHTALQNQPPEPGCTLERVVLALMFWSDSTHLASFGDASLWPLYLFFGNQSKWLRVKPRSNVCHHVAYFPKLPDIFHDFFKALTGDAPSADVLTHCRRELMHAIWRLLLDDEFLDAYEHGIVIECQDDYPEKVLLATIRNLGKAPCPRCYILKEDIPDLGTVRDVKKRETLARTDEHVRDGTITRIRNWIFKFGRNVKSTTFDYFLLARSWTPTSNAFSDRLSKFGFDPFKMLVPDFMHEFELGVFKSFFIHLLRILYAHMATHGGGAISSLNRRFRLIPTFGRSTIRRFTSNTSALKKLAAWNYENILLCAIPVVEGLLLDPWNSDILDLLFTLAEWHSLAKLKLHTDTTVKLLASVTKTLGRLLRRFKRVVCPEFATKELPSEEAARGRRQAKKAAQGKSRAGAATKTTAKVKEYNLTTYKLHGLGDYAPVIPWVGTTESFSTQPGELEHRRVKRFYARTNKNRAVRQITQLERRDTALMRIASRAHHNARRRVSPTTATPVPQGHRRKPKKTPETHLSFAESEALPYTAPDQHHHIGDTDFLPKLQEHLLSRLSHPEWTGDGNEFTPGQRFRLVLRNDRMYKHKLLRVNYTTYDVRRGQDCLNPRTHSDVMYLAPEGDTTHPFSYAQIIGIYHADVLNTADAANAQLQSMQFLWVRRYRLDRTFRGGFQRKRLHRLEFLPESDPNAFGFLNPDEVIRGAHIIPAFAHGCTAELLTGESIGRLDRDGLEENEDWRYYYVNFFVDRDMYMRYLGGGVGHYQIDIPLEAPTEPEPEPVEDLDDPQAAVPQPPAVPTPPRTPEPGALLPDELERPGSSQSQNSDSTDESFTPADSDSDDSELGGDDDDSADEPDLGPEDGEGPVDEEVEGRLRSALTNHH</sequence>
<feature type="region of interest" description="Disordered" evidence="1">
    <location>
        <begin position="879"/>
        <end position="902"/>
    </location>
</feature>
<name>A0A8H7D5T3_9AGAR</name>
<feature type="region of interest" description="Disordered" evidence="1">
    <location>
        <begin position="1263"/>
        <end position="1374"/>
    </location>
</feature>
<feature type="compositionally biased region" description="Acidic residues" evidence="1">
    <location>
        <begin position="1266"/>
        <end position="1278"/>
    </location>
</feature>
<feature type="region of interest" description="Disordered" evidence="1">
    <location>
        <begin position="190"/>
        <end position="221"/>
    </location>
</feature>
<evidence type="ECO:0000313" key="2">
    <source>
        <dbReference type="EMBL" id="KAF7359981.1"/>
    </source>
</evidence>
<dbReference type="Proteomes" id="UP000620124">
    <property type="component" value="Unassembled WGS sequence"/>
</dbReference>
<feature type="compositionally biased region" description="Low complexity" evidence="1">
    <location>
        <begin position="891"/>
        <end position="902"/>
    </location>
</feature>
<feature type="region of interest" description="Disordered" evidence="1">
    <location>
        <begin position="983"/>
        <end position="1013"/>
    </location>
</feature>
<dbReference type="PANTHER" id="PTHR24216">
    <property type="entry name" value="PAXILLIN-RELATED"/>
    <property type="match status" value="1"/>
</dbReference>
<dbReference type="InterPro" id="IPR041078">
    <property type="entry name" value="Plavaka"/>
</dbReference>
<keyword evidence="3" id="KW-1185">Reference proteome</keyword>
<reference evidence="2" key="1">
    <citation type="submission" date="2020-05" db="EMBL/GenBank/DDBJ databases">
        <title>Mycena genomes resolve the evolution of fungal bioluminescence.</title>
        <authorList>
            <person name="Tsai I.J."/>
        </authorList>
    </citation>
    <scope>NUCLEOTIDE SEQUENCE</scope>
    <source>
        <strain evidence="2">CCC161011</strain>
    </source>
</reference>
<gene>
    <name evidence="2" type="ORF">MVEN_00725000</name>
</gene>
<organism evidence="2 3">
    <name type="scientific">Mycena venus</name>
    <dbReference type="NCBI Taxonomy" id="2733690"/>
    <lineage>
        <taxon>Eukaryota</taxon>
        <taxon>Fungi</taxon>
        <taxon>Dikarya</taxon>
        <taxon>Basidiomycota</taxon>
        <taxon>Agaricomycotina</taxon>
        <taxon>Agaricomycetes</taxon>
        <taxon>Agaricomycetidae</taxon>
        <taxon>Agaricales</taxon>
        <taxon>Marasmiineae</taxon>
        <taxon>Mycenaceae</taxon>
        <taxon>Mycena</taxon>
    </lineage>
</organism>
<accession>A0A8H7D5T3</accession>
<evidence type="ECO:0000256" key="1">
    <source>
        <dbReference type="SAM" id="MobiDB-lite"/>
    </source>
</evidence>
<feature type="compositionally biased region" description="Pro residues" evidence="1">
    <location>
        <begin position="235"/>
        <end position="253"/>
    </location>
</feature>
<feature type="compositionally biased region" description="Acidic residues" evidence="1">
    <location>
        <begin position="1329"/>
        <end position="1362"/>
    </location>
</feature>
<feature type="compositionally biased region" description="Pro residues" evidence="1">
    <location>
        <begin position="195"/>
        <end position="212"/>
    </location>
</feature>
<proteinExistence type="predicted"/>
<dbReference type="OrthoDB" id="2687259at2759"/>
<dbReference type="Pfam" id="PF18759">
    <property type="entry name" value="Plavaka"/>
    <property type="match status" value="1"/>
</dbReference>
<dbReference type="EMBL" id="JACAZI010000005">
    <property type="protein sequence ID" value="KAF7359981.1"/>
    <property type="molecule type" value="Genomic_DNA"/>
</dbReference>
<protein>
    <submittedName>
        <fullName evidence="2">Uncharacterized protein</fullName>
    </submittedName>
</protein>
<evidence type="ECO:0000313" key="3">
    <source>
        <dbReference type="Proteomes" id="UP000620124"/>
    </source>
</evidence>
<feature type="region of interest" description="Disordered" evidence="1">
    <location>
        <begin position="318"/>
        <end position="340"/>
    </location>
</feature>
<comment type="caution">
    <text evidence="2">The sequence shown here is derived from an EMBL/GenBank/DDBJ whole genome shotgun (WGS) entry which is preliminary data.</text>
</comment>
<feature type="region of interest" description="Disordered" evidence="1">
    <location>
        <begin position="233"/>
        <end position="256"/>
    </location>
</feature>